<keyword evidence="2" id="KW-1185">Reference proteome</keyword>
<gene>
    <name evidence="1" type="ORF">B0I35DRAFT_428478</name>
</gene>
<organism evidence="1 2">
    <name type="scientific">Stachybotrys elegans</name>
    <dbReference type="NCBI Taxonomy" id="80388"/>
    <lineage>
        <taxon>Eukaryota</taxon>
        <taxon>Fungi</taxon>
        <taxon>Dikarya</taxon>
        <taxon>Ascomycota</taxon>
        <taxon>Pezizomycotina</taxon>
        <taxon>Sordariomycetes</taxon>
        <taxon>Hypocreomycetidae</taxon>
        <taxon>Hypocreales</taxon>
        <taxon>Stachybotryaceae</taxon>
        <taxon>Stachybotrys</taxon>
    </lineage>
</organism>
<evidence type="ECO:0000313" key="1">
    <source>
        <dbReference type="EMBL" id="KAH7321066.1"/>
    </source>
</evidence>
<reference evidence="1" key="1">
    <citation type="journal article" date="2021" name="Nat. Commun.">
        <title>Genetic determinants of endophytism in the Arabidopsis root mycobiome.</title>
        <authorList>
            <person name="Mesny F."/>
            <person name="Miyauchi S."/>
            <person name="Thiergart T."/>
            <person name="Pickel B."/>
            <person name="Atanasova L."/>
            <person name="Karlsson M."/>
            <person name="Huettel B."/>
            <person name="Barry K.W."/>
            <person name="Haridas S."/>
            <person name="Chen C."/>
            <person name="Bauer D."/>
            <person name="Andreopoulos W."/>
            <person name="Pangilinan J."/>
            <person name="LaButti K."/>
            <person name="Riley R."/>
            <person name="Lipzen A."/>
            <person name="Clum A."/>
            <person name="Drula E."/>
            <person name="Henrissat B."/>
            <person name="Kohler A."/>
            <person name="Grigoriev I.V."/>
            <person name="Martin F.M."/>
            <person name="Hacquard S."/>
        </authorList>
    </citation>
    <scope>NUCLEOTIDE SEQUENCE</scope>
    <source>
        <strain evidence="1">MPI-CAGE-CH-0235</strain>
    </source>
</reference>
<proteinExistence type="predicted"/>
<evidence type="ECO:0000313" key="2">
    <source>
        <dbReference type="Proteomes" id="UP000813444"/>
    </source>
</evidence>
<name>A0A8K0WTD6_9HYPO</name>
<protein>
    <submittedName>
        <fullName evidence="1">Uncharacterized protein</fullName>
    </submittedName>
</protein>
<dbReference type="AlphaFoldDB" id="A0A8K0WTD6"/>
<accession>A0A8K0WTD6</accession>
<dbReference type="Proteomes" id="UP000813444">
    <property type="component" value="Unassembled WGS sequence"/>
</dbReference>
<dbReference type="EMBL" id="JAGPNK010000005">
    <property type="protein sequence ID" value="KAH7321066.1"/>
    <property type="molecule type" value="Genomic_DNA"/>
</dbReference>
<comment type="caution">
    <text evidence="1">The sequence shown here is derived from an EMBL/GenBank/DDBJ whole genome shotgun (WGS) entry which is preliminary data.</text>
</comment>
<sequence>MWLEKGLLNLAAHYHTVCATLCQRPYPSSRICASPQQPHSAKMSPWGWCLGLDVTVSRPCCYLARPLSVIAVLAATSVHDKCRHISGAEAAGRTITTTNFKACA</sequence>